<dbReference type="Proteomes" id="UP000430021">
    <property type="component" value="Unassembled WGS sequence"/>
</dbReference>
<keyword evidence="5" id="KW-1185">Reference proteome</keyword>
<dbReference type="EMBL" id="WTYB01000001">
    <property type="protein sequence ID" value="MXP37521.1"/>
    <property type="molecule type" value="Genomic_DNA"/>
</dbReference>
<evidence type="ECO:0000256" key="1">
    <source>
        <dbReference type="SAM" id="MobiDB-lite"/>
    </source>
</evidence>
<dbReference type="Proteomes" id="UP000548685">
    <property type="component" value="Unassembled WGS sequence"/>
</dbReference>
<accession>A0A6I4UEG7</accession>
<feature type="region of interest" description="Disordered" evidence="1">
    <location>
        <begin position="41"/>
        <end position="66"/>
    </location>
</feature>
<evidence type="ECO:0000313" key="2">
    <source>
        <dbReference type="EMBL" id="MBB3774838.1"/>
    </source>
</evidence>
<evidence type="ECO:0000313" key="4">
    <source>
        <dbReference type="Proteomes" id="UP000430021"/>
    </source>
</evidence>
<dbReference type="RefSeq" id="WP_160759650.1">
    <property type="nucleotide sequence ID" value="NZ_BAAADZ010000002.1"/>
</dbReference>
<evidence type="ECO:0000313" key="3">
    <source>
        <dbReference type="EMBL" id="MXP37521.1"/>
    </source>
</evidence>
<evidence type="ECO:0000313" key="5">
    <source>
        <dbReference type="Proteomes" id="UP000548685"/>
    </source>
</evidence>
<name>A0A6I4UEG7_9SPHN</name>
<dbReference type="EMBL" id="JACICE010000001">
    <property type="protein sequence ID" value="MBB3774838.1"/>
    <property type="molecule type" value="Genomic_DNA"/>
</dbReference>
<dbReference type="Pfam" id="PF09550">
    <property type="entry name" value="Phage_TAC_6"/>
    <property type="match status" value="1"/>
</dbReference>
<dbReference type="InterPro" id="IPR019056">
    <property type="entry name" value="Phage_TAC_6"/>
</dbReference>
<comment type="caution">
    <text evidence="3">The sequence shown here is derived from an EMBL/GenBank/DDBJ whole genome shotgun (WGS) entry which is preliminary data.</text>
</comment>
<reference evidence="3 4" key="1">
    <citation type="submission" date="2019-12" db="EMBL/GenBank/DDBJ databases">
        <title>Genomic-based taxomic classification of the family Erythrobacteraceae.</title>
        <authorList>
            <person name="Xu L."/>
        </authorList>
    </citation>
    <scope>NUCLEOTIDE SEQUENCE [LARGE SCALE GENOMIC DNA]</scope>
    <source>
        <strain evidence="3 4">JCM 10282</strain>
    </source>
</reference>
<proteinExistence type="predicted"/>
<dbReference type="AlphaFoldDB" id="A0A6I4UEG7"/>
<sequence>MTDGFGVAAARWCALAARLLGWRPAEFWNATPAELAMALAAPEDPTTPSPPSREAIARMMERDTDD</sequence>
<feature type="compositionally biased region" description="Basic and acidic residues" evidence="1">
    <location>
        <begin position="55"/>
        <end position="66"/>
    </location>
</feature>
<protein>
    <submittedName>
        <fullName evidence="3">Phage tail assembly chaperone</fullName>
    </submittedName>
</protein>
<reference evidence="2 5" key="2">
    <citation type="submission" date="2020-08" db="EMBL/GenBank/DDBJ databases">
        <title>Genomic Encyclopedia of Type Strains, Phase IV (KMG-IV): sequencing the most valuable type-strain genomes for metagenomic binning, comparative biology and taxonomic classification.</title>
        <authorList>
            <person name="Goeker M."/>
        </authorList>
    </citation>
    <scope>NUCLEOTIDE SEQUENCE [LARGE SCALE GENOMIC DNA]</scope>
    <source>
        <strain evidence="2 5">DSM 8510</strain>
    </source>
</reference>
<gene>
    <name evidence="2" type="ORF">FHS52_000781</name>
    <name evidence="3" type="ORF">GRI59_02690</name>
</gene>
<organism evidence="3 4">
    <name type="scientific">Erythrobacter ramosus</name>
    <dbReference type="NCBI Taxonomy" id="35811"/>
    <lineage>
        <taxon>Bacteria</taxon>
        <taxon>Pseudomonadati</taxon>
        <taxon>Pseudomonadota</taxon>
        <taxon>Alphaproteobacteria</taxon>
        <taxon>Sphingomonadales</taxon>
        <taxon>Erythrobacteraceae</taxon>
        <taxon>Erythrobacter/Porphyrobacter group</taxon>
        <taxon>Erythrobacter</taxon>
    </lineage>
</organism>